<protein>
    <submittedName>
        <fullName evidence="1">1058_t:CDS:1</fullName>
    </submittedName>
</protein>
<dbReference type="SUPFAM" id="SSF46689">
    <property type="entry name" value="Homeodomain-like"/>
    <property type="match status" value="1"/>
</dbReference>
<reference evidence="1 2" key="1">
    <citation type="submission" date="2021-06" db="EMBL/GenBank/DDBJ databases">
        <authorList>
            <person name="Kallberg Y."/>
            <person name="Tangrot J."/>
            <person name="Rosling A."/>
        </authorList>
    </citation>
    <scope>NUCLEOTIDE SEQUENCE [LARGE SCALE GENOMIC DNA]</scope>
    <source>
        <strain evidence="1 2">120-4 pot B 10/14</strain>
    </source>
</reference>
<organism evidence="1 2">
    <name type="scientific">Gigaspora margarita</name>
    <dbReference type="NCBI Taxonomy" id="4874"/>
    <lineage>
        <taxon>Eukaryota</taxon>
        <taxon>Fungi</taxon>
        <taxon>Fungi incertae sedis</taxon>
        <taxon>Mucoromycota</taxon>
        <taxon>Glomeromycotina</taxon>
        <taxon>Glomeromycetes</taxon>
        <taxon>Diversisporales</taxon>
        <taxon>Gigasporaceae</taxon>
        <taxon>Gigaspora</taxon>
    </lineage>
</organism>
<dbReference type="Gene3D" id="1.10.10.10">
    <property type="entry name" value="Winged helix-like DNA-binding domain superfamily/Winged helix DNA-binding domain"/>
    <property type="match status" value="1"/>
</dbReference>
<accession>A0ABN7XJC7</accession>
<comment type="caution">
    <text evidence="1">The sequence shown here is derived from an EMBL/GenBank/DDBJ whole genome shotgun (WGS) entry which is preliminary data.</text>
</comment>
<evidence type="ECO:0000313" key="2">
    <source>
        <dbReference type="Proteomes" id="UP000789901"/>
    </source>
</evidence>
<dbReference type="Proteomes" id="UP000789901">
    <property type="component" value="Unassembled WGS sequence"/>
</dbReference>
<dbReference type="InterPro" id="IPR036388">
    <property type="entry name" value="WH-like_DNA-bd_sf"/>
</dbReference>
<keyword evidence="2" id="KW-1185">Reference proteome</keyword>
<feature type="non-terminal residue" evidence="1">
    <location>
        <position position="123"/>
    </location>
</feature>
<proteinExistence type="predicted"/>
<feature type="non-terminal residue" evidence="1">
    <location>
        <position position="1"/>
    </location>
</feature>
<gene>
    <name evidence="1" type="ORF">GMARGA_LOCUS43931</name>
</gene>
<evidence type="ECO:0000313" key="1">
    <source>
        <dbReference type="EMBL" id="CAG8855110.1"/>
    </source>
</evidence>
<dbReference type="EMBL" id="CAJVQB010146005">
    <property type="protein sequence ID" value="CAG8855110.1"/>
    <property type="molecule type" value="Genomic_DNA"/>
</dbReference>
<dbReference type="InterPro" id="IPR009057">
    <property type="entry name" value="Homeodomain-like_sf"/>
</dbReference>
<name>A0ABN7XJC7_GIGMA</name>
<sequence length="123" mass="14704">YRNRVNMGQKLSEDLCWRVVYLHNDGFSEHKIAITLYISQSTVSKILQNFRRWGCVTNPFKELPGRQKLFNSEEMVILKQLVREKVDWYLDELVYEMERMTEKRASVAALWQSLKYCGITHKK</sequence>